<reference evidence="3" key="2">
    <citation type="submission" date="2016-01" db="EMBL/GenBank/DDBJ databases">
        <title>First complete genome sequence of a species in the genus Microterricola, an extremophilic cold active enzyme producing strain ERGS5:02 isolated from Sikkim Himalaya.</title>
        <authorList>
            <person name="Kumar R."/>
            <person name="Singh D."/>
            <person name="Swarnkar M.K."/>
        </authorList>
    </citation>
    <scope>NUCLEOTIDE SEQUENCE [LARGE SCALE GENOMIC DNA]</scope>
    <source>
        <strain evidence="3">ERGS5:02</strain>
    </source>
</reference>
<dbReference type="RefSeq" id="WP_067225628.1">
    <property type="nucleotide sequence ID" value="NZ_CP014145.1"/>
</dbReference>
<name>A0A120I0V5_9MICO</name>
<dbReference type="Proteomes" id="UP000058305">
    <property type="component" value="Chromosome"/>
</dbReference>
<keyword evidence="1" id="KW-1133">Transmembrane helix</keyword>
<organism evidence="2 3">
    <name type="scientific">Microterricola viridarii</name>
    <dbReference type="NCBI Taxonomy" id="412690"/>
    <lineage>
        <taxon>Bacteria</taxon>
        <taxon>Bacillati</taxon>
        <taxon>Actinomycetota</taxon>
        <taxon>Actinomycetes</taxon>
        <taxon>Micrococcales</taxon>
        <taxon>Microbacteriaceae</taxon>
        <taxon>Microterricola</taxon>
    </lineage>
</organism>
<feature type="transmembrane region" description="Helical" evidence="1">
    <location>
        <begin position="145"/>
        <end position="166"/>
    </location>
</feature>
<dbReference type="Pfam" id="PF19616">
    <property type="entry name" value="DUF6121"/>
    <property type="match status" value="1"/>
</dbReference>
<sequence length="183" mass="19343">MIPLEVEEYRRYAFFLACFALGLYVALVVASFGMLSLFLNIEVIPETDAGPLVGPIMVGAATLALLLVLWAGVGRAGGAMHTVPVSLVVLAAALSYLVYGFTGAIVYGLNSMSAGTSTPPAAQGSAASEPVSGFVFLGEQLTSPFAFAVAFWAGAVALTYFVLLIWRANGGQRPRWPWEKHPQ</sequence>
<accession>A0A120I0V5</accession>
<dbReference type="AlphaFoldDB" id="A0A120I0V5"/>
<protein>
    <submittedName>
        <fullName evidence="2">Uncharacterized protein</fullName>
    </submittedName>
</protein>
<dbReference type="KEGG" id="mvd:AWU67_00955"/>
<feature type="transmembrane region" description="Helical" evidence="1">
    <location>
        <begin position="12"/>
        <end position="32"/>
    </location>
</feature>
<gene>
    <name evidence="2" type="ORF">AWU67_00955</name>
</gene>
<dbReference type="EMBL" id="CP014145">
    <property type="protein sequence ID" value="AMB57663.1"/>
    <property type="molecule type" value="Genomic_DNA"/>
</dbReference>
<evidence type="ECO:0000313" key="2">
    <source>
        <dbReference type="EMBL" id="AMB57663.1"/>
    </source>
</evidence>
<dbReference type="InterPro" id="IPR046124">
    <property type="entry name" value="DUF6121"/>
</dbReference>
<keyword evidence="1" id="KW-0472">Membrane</keyword>
<feature type="transmembrane region" description="Helical" evidence="1">
    <location>
        <begin position="85"/>
        <end position="109"/>
    </location>
</feature>
<keyword evidence="3" id="KW-1185">Reference proteome</keyword>
<reference evidence="2 3" key="1">
    <citation type="journal article" date="2016" name="J. Biotechnol.">
        <title>First complete genome sequence of a species in the genus Microterricola, an extremophilic cold active enzyme producing bacterial strain ERGS5:02 isolated from Sikkim Himalaya.</title>
        <authorList>
            <person name="Himanshu"/>
            <person name="Swarnkar M.K."/>
            <person name="Singh D."/>
            <person name="Kumar R."/>
        </authorList>
    </citation>
    <scope>NUCLEOTIDE SEQUENCE [LARGE SCALE GENOMIC DNA]</scope>
    <source>
        <strain evidence="2 3">ERGS5:02</strain>
    </source>
</reference>
<feature type="transmembrane region" description="Helical" evidence="1">
    <location>
        <begin position="52"/>
        <end position="73"/>
    </location>
</feature>
<dbReference type="OrthoDB" id="5124736at2"/>
<evidence type="ECO:0000313" key="3">
    <source>
        <dbReference type="Proteomes" id="UP000058305"/>
    </source>
</evidence>
<proteinExistence type="predicted"/>
<evidence type="ECO:0000256" key="1">
    <source>
        <dbReference type="SAM" id="Phobius"/>
    </source>
</evidence>
<keyword evidence="1" id="KW-0812">Transmembrane</keyword>